<dbReference type="PANTHER" id="PTHR21198">
    <property type="entry name" value="GLUTAMATE RACEMASE"/>
    <property type="match status" value="1"/>
</dbReference>
<keyword evidence="4" id="KW-1185">Reference proteome</keyword>
<sequence length="240" mass="25591">MHTTGLIGGLSWYSTAQYYRTINEETQRRLGGHGSAEIAMRSVDFAAVREHQLRDDWPAAGRMLAAAGRDCEAAGADVLLICSNLMHKVADDVAAAVTVPVLHIADIVAAEALGRGLTAVGLLATRWVMEEPFYRDRLAAAGVRCLTPGAEDRAMVDRVIFEELTQGTVREESARAYARVVADLADAGAQAVVLACTEIELLLRQEDCPVPLIDSMALHALAAVDLALAATVTSTGPDRP</sequence>
<reference evidence="3 4" key="1">
    <citation type="submission" date="2023-11" db="EMBL/GenBank/DDBJ databases">
        <title>Novel species in genus Nocardioides.</title>
        <authorList>
            <person name="Zhou H."/>
        </authorList>
    </citation>
    <scope>NUCLEOTIDE SEQUENCE [LARGE SCALE GENOMIC DNA]</scope>
    <source>
        <strain evidence="3 4">S-58</strain>
    </source>
</reference>
<protein>
    <submittedName>
        <fullName evidence="3">Amino acid racemase</fullName>
        <ecNumber evidence="3">5.1.1.-</ecNumber>
    </submittedName>
</protein>
<evidence type="ECO:0000256" key="1">
    <source>
        <dbReference type="ARBA" id="ARBA00007847"/>
    </source>
</evidence>
<keyword evidence="2 3" id="KW-0413">Isomerase</keyword>
<gene>
    <name evidence="3" type="ORF">SFC79_12940</name>
</gene>
<dbReference type="Gene3D" id="3.40.50.1860">
    <property type="match status" value="2"/>
</dbReference>
<dbReference type="InterPro" id="IPR004380">
    <property type="entry name" value="Asp_race"/>
</dbReference>
<dbReference type="Pfam" id="PF01177">
    <property type="entry name" value="Asp_Glu_race"/>
    <property type="match status" value="1"/>
</dbReference>
<dbReference type="InterPro" id="IPR015942">
    <property type="entry name" value="Asp/Glu/hydantoin_racemase"/>
</dbReference>
<organism evidence="3 4">
    <name type="scientific">Nocardioides renjunii</name>
    <dbReference type="NCBI Taxonomy" id="3095075"/>
    <lineage>
        <taxon>Bacteria</taxon>
        <taxon>Bacillati</taxon>
        <taxon>Actinomycetota</taxon>
        <taxon>Actinomycetes</taxon>
        <taxon>Propionibacteriales</taxon>
        <taxon>Nocardioidaceae</taxon>
        <taxon>Nocardioides</taxon>
    </lineage>
</organism>
<comment type="similarity">
    <text evidence="1">Belongs to the aspartate/glutamate racemases family.</text>
</comment>
<dbReference type="GO" id="GO:0016853">
    <property type="term" value="F:isomerase activity"/>
    <property type="evidence" value="ECO:0007669"/>
    <property type="project" value="UniProtKB-KW"/>
</dbReference>
<comment type="caution">
    <text evidence="3">The sequence shown here is derived from an EMBL/GenBank/DDBJ whole genome shotgun (WGS) entry which is preliminary data.</text>
</comment>
<evidence type="ECO:0000313" key="3">
    <source>
        <dbReference type="EMBL" id="MDZ5662674.1"/>
    </source>
</evidence>
<name>A0ABU5KCT7_9ACTN</name>
<dbReference type="InterPro" id="IPR001920">
    <property type="entry name" value="Asp/Glu_race"/>
</dbReference>
<dbReference type="SUPFAM" id="SSF53681">
    <property type="entry name" value="Aspartate/glutamate racemase"/>
    <property type="match status" value="2"/>
</dbReference>
<evidence type="ECO:0000313" key="4">
    <source>
        <dbReference type="Proteomes" id="UP001291999"/>
    </source>
</evidence>
<dbReference type="EMBL" id="JAXQPW010000004">
    <property type="protein sequence ID" value="MDZ5662674.1"/>
    <property type="molecule type" value="Genomic_DNA"/>
</dbReference>
<dbReference type="NCBIfam" id="TIGR00035">
    <property type="entry name" value="asp_race"/>
    <property type="match status" value="1"/>
</dbReference>
<accession>A0ABU5KCT7</accession>
<evidence type="ECO:0000256" key="2">
    <source>
        <dbReference type="ARBA" id="ARBA00023235"/>
    </source>
</evidence>
<dbReference type="EC" id="5.1.1.-" evidence="3"/>
<proteinExistence type="inferred from homology"/>
<dbReference type="Proteomes" id="UP001291999">
    <property type="component" value="Unassembled WGS sequence"/>
</dbReference>
<dbReference type="RefSeq" id="WP_322424665.1">
    <property type="nucleotide sequence ID" value="NZ_JAXQPW010000004.1"/>
</dbReference>
<dbReference type="PANTHER" id="PTHR21198:SF7">
    <property type="entry name" value="ASPARTATE-GLUTAMATE RACEMASE FAMILY"/>
    <property type="match status" value="1"/>
</dbReference>